<evidence type="ECO:0000313" key="2">
    <source>
        <dbReference type="Proteomes" id="UP000034273"/>
    </source>
</evidence>
<dbReference type="Proteomes" id="UP000034273">
    <property type="component" value="Unassembled WGS sequence"/>
</dbReference>
<sequence length="104" mass="11453">MADSRLRVLVKIPNVSARRLEKLTAFLNGSKNNLPHEVAGPKECAELLGVEKDSVNGGYQVSLLVTMAYPYACGQDTRKHVPRSVMDALYESLSIFPEKGGELY</sequence>
<organism evidence="1 2">
    <name type="scientific">Candidatus Kaiserbacteria bacterium GW2011_GWA2_52_12</name>
    <dbReference type="NCBI Taxonomy" id="1618671"/>
    <lineage>
        <taxon>Bacteria</taxon>
        <taxon>Candidatus Kaiseribacteriota</taxon>
    </lineage>
</organism>
<dbReference type="EMBL" id="LCQW01000004">
    <property type="protein sequence ID" value="KKW24723.1"/>
    <property type="molecule type" value="Genomic_DNA"/>
</dbReference>
<name>A0A0G1X0T7_9BACT</name>
<proteinExistence type="predicted"/>
<dbReference type="AlphaFoldDB" id="A0A0G1X0T7"/>
<gene>
    <name evidence="1" type="ORF">UY67_C0004G0041</name>
</gene>
<protein>
    <submittedName>
        <fullName evidence="1">Uncharacterized protein</fullName>
    </submittedName>
</protein>
<comment type="caution">
    <text evidence="1">The sequence shown here is derived from an EMBL/GenBank/DDBJ whole genome shotgun (WGS) entry which is preliminary data.</text>
</comment>
<evidence type="ECO:0000313" key="1">
    <source>
        <dbReference type="EMBL" id="KKW24723.1"/>
    </source>
</evidence>
<reference evidence="1 2" key="1">
    <citation type="journal article" date="2015" name="Nature">
        <title>rRNA introns, odd ribosomes, and small enigmatic genomes across a large radiation of phyla.</title>
        <authorList>
            <person name="Brown C.T."/>
            <person name="Hug L.A."/>
            <person name="Thomas B.C."/>
            <person name="Sharon I."/>
            <person name="Castelle C.J."/>
            <person name="Singh A."/>
            <person name="Wilkins M.J."/>
            <person name="Williams K.H."/>
            <person name="Banfield J.F."/>
        </authorList>
    </citation>
    <scope>NUCLEOTIDE SEQUENCE [LARGE SCALE GENOMIC DNA]</scope>
</reference>
<accession>A0A0G1X0T7</accession>
<dbReference type="STRING" id="1618671.UY67_C0004G0041"/>